<dbReference type="Proteomes" id="UP000054624">
    <property type="component" value="Unassembled WGS sequence"/>
</dbReference>
<keyword evidence="2" id="KW-1185">Reference proteome</keyword>
<organism evidence="1 2">
    <name type="scientific">Caballeronia temeraria</name>
    <dbReference type="NCBI Taxonomy" id="1777137"/>
    <lineage>
        <taxon>Bacteria</taxon>
        <taxon>Pseudomonadati</taxon>
        <taxon>Pseudomonadota</taxon>
        <taxon>Betaproteobacteria</taxon>
        <taxon>Burkholderiales</taxon>
        <taxon>Burkholderiaceae</taxon>
        <taxon>Caballeronia</taxon>
    </lineage>
</organism>
<protein>
    <submittedName>
        <fullName evidence="1">Uncharacterized protein</fullName>
    </submittedName>
</protein>
<dbReference type="EMBL" id="FCOI02000002">
    <property type="protein sequence ID" value="SAK46494.1"/>
    <property type="molecule type" value="Genomic_DNA"/>
</dbReference>
<accession>A0A157ZLU3</accession>
<name>A0A157ZLU3_9BURK</name>
<evidence type="ECO:0000313" key="2">
    <source>
        <dbReference type="Proteomes" id="UP000054624"/>
    </source>
</evidence>
<evidence type="ECO:0000313" key="1">
    <source>
        <dbReference type="EMBL" id="SAK46494.1"/>
    </source>
</evidence>
<dbReference type="STRING" id="1777137.AWB76_00924"/>
<dbReference type="AlphaFoldDB" id="A0A157ZLU3"/>
<gene>
    <name evidence="1" type="ORF">AWB76_00924</name>
</gene>
<dbReference type="RefSeq" id="WP_157696052.1">
    <property type="nucleotide sequence ID" value="NZ_FCOI02000002.1"/>
</dbReference>
<sequence>MKKPTTRVATPKRMKYKMSSTRRYYEQTLARIKKTISHSRYVMSMDLHGMLDEDVFSFSADLNARRIKHQWFMGSLYLWKDNDALTVKLLYSDRITGVQRLYPGKRDQAAS</sequence>
<reference evidence="2" key="1">
    <citation type="submission" date="2016-01" db="EMBL/GenBank/DDBJ databases">
        <authorList>
            <person name="Peeters Charlotte."/>
        </authorList>
    </citation>
    <scope>NUCLEOTIDE SEQUENCE [LARGE SCALE GENOMIC DNA]</scope>
</reference>
<proteinExistence type="predicted"/>